<evidence type="ECO:0000256" key="5">
    <source>
        <dbReference type="PROSITE-ProRule" id="PRU01091"/>
    </source>
</evidence>
<dbReference type="SUPFAM" id="SSF52172">
    <property type="entry name" value="CheY-like"/>
    <property type="match status" value="1"/>
</dbReference>
<dbReference type="SMART" id="SM00448">
    <property type="entry name" value="REC"/>
    <property type="match status" value="1"/>
</dbReference>
<evidence type="ECO:0000256" key="4">
    <source>
        <dbReference type="PROSITE-ProRule" id="PRU00169"/>
    </source>
</evidence>
<dbReference type="InterPro" id="IPR039420">
    <property type="entry name" value="WalR-like"/>
</dbReference>
<dbReference type="PROSITE" id="PS51755">
    <property type="entry name" value="OMPR_PHOB"/>
    <property type="match status" value="1"/>
</dbReference>
<dbReference type="GeneID" id="78288675"/>
<dbReference type="CDD" id="cd00383">
    <property type="entry name" value="trans_reg_C"/>
    <property type="match status" value="1"/>
</dbReference>
<dbReference type="InterPro" id="IPR001867">
    <property type="entry name" value="OmpR/PhoB-type_DNA-bd"/>
</dbReference>
<keyword evidence="2 5" id="KW-0238">DNA-binding</keyword>
<name>A0A1I0FL90_9FIRM</name>
<feature type="domain" description="OmpR/PhoB-type" evidence="7">
    <location>
        <begin position="125"/>
        <end position="223"/>
    </location>
</feature>
<dbReference type="GO" id="GO:0005829">
    <property type="term" value="C:cytosol"/>
    <property type="evidence" value="ECO:0007669"/>
    <property type="project" value="TreeGrafter"/>
</dbReference>
<evidence type="ECO:0000313" key="9">
    <source>
        <dbReference type="Proteomes" id="UP000198558"/>
    </source>
</evidence>
<dbReference type="GO" id="GO:0032993">
    <property type="term" value="C:protein-DNA complex"/>
    <property type="evidence" value="ECO:0007669"/>
    <property type="project" value="TreeGrafter"/>
</dbReference>
<proteinExistence type="predicted"/>
<dbReference type="Pfam" id="PF00486">
    <property type="entry name" value="Trans_reg_C"/>
    <property type="match status" value="1"/>
</dbReference>
<accession>A0A1I0FL90</accession>
<dbReference type="InterPro" id="IPR001789">
    <property type="entry name" value="Sig_transdc_resp-reg_receiver"/>
</dbReference>
<reference evidence="9" key="1">
    <citation type="submission" date="2016-10" db="EMBL/GenBank/DDBJ databases">
        <authorList>
            <person name="Varghese N."/>
            <person name="Submissions S."/>
        </authorList>
    </citation>
    <scope>NUCLEOTIDE SEQUENCE [LARGE SCALE GENOMIC DNA]</scope>
    <source>
        <strain evidence="9">DSM 1551</strain>
    </source>
</reference>
<feature type="domain" description="Response regulatory" evidence="6">
    <location>
        <begin position="2"/>
        <end position="115"/>
    </location>
</feature>
<dbReference type="PANTHER" id="PTHR48111">
    <property type="entry name" value="REGULATOR OF RPOS"/>
    <property type="match status" value="1"/>
</dbReference>
<dbReference type="SUPFAM" id="SSF46894">
    <property type="entry name" value="C-terminal effector domain of the bipartite response regulators"/>
    <property type="match status" value="1"/>
</dbReference>
<keyword evidence="4" id="KW-0597">Phosphoprotein</keyword>
<evidence type="ECO:0000259" key="6">
    <source>
        <dbReference type="PROSITE" id="PS50110"/>
    </source>
</evidence>
<dbReference type="Gene3D" id="6.10.250.690">
    <property type="match status" value="1"/>
</dbReference>
<evidence type="ECO:0000259" key="7">
    <source>
        <dbReference type="PROSITE" id="PS51755"/>
    </source>
</evidence>
<sequence length="223" mass="26324">MKIMIIEDDLILARELKLLCNKWNFIAKYIKNFKHVDQECYDYQPDLILLDINLPFYDGFYWCQKIRSNSTVPILFISSREQNSDKIMALASGGDDYIEKPFDLELLLMKIKAMLRRTYEYKHLDKEYLDEDISYDIANGSLTYKNQVLELTKSEAKIMTTLIQHRASPVTREQLMMVLWNTNEFITDATLSVHISRLRYKLKDFTNGKDIIKTKKGVGYYID</sequence>
<dbReference type="AlphaFoldDB" id="A0A1I0FL90"/>
<dbReference type="Pfam" id="PF00072">
    <property type="entry name" value="Response_reg"/>
    <property type="match status" value="1"/>
</dbReference>
<dbReference type="GO" id="GO:0000976">
    <property type="term" value="F:transcription cis-regulatory region binding"/>
    <property type="evidence" value="ECO:0007669"/>
    <property type="project" value="TreeGrafter"/>
</dbReference>
<keyword evidence="9" id="KW-1185">Reference proteome</keyword>
<dbReference type="PROSITE" id="PS50110">
    <property type="entry name" value="RESPONSE_REGULATORY"/>
    <property type="match status" value="1"/>
</dbReference>
<dbReference type="PANTHER" id="PTHR48111:SF43">
    <property type="entry name" value="STAGE 0 SPORULATION PROTEIN A HOMOLOG"/>
    <property type="match status" value="1"/>
</dbReference>
<dbReference type="RefSeq" id="WP_092354401.1">
    <property type="nucleotide sequence ID" value="NZ_FOIN01000020.1"/>
</dbReference>
<dbReference type="GO" id="GO:0006355">
    <property type="term" value="P:regulation of DNA-templated transcription"/>
    <property type="evidence" value="ECO:0007669"/>
    <property type="project" value="InterPro"/>
</dbReference>
<organism evidence="8 9">
    <name type="scientific">Thomasclavelia cocleata</name>
    <dbReference type="NCBI Taxonomy" id="69824"/>
    <lineage>
        <taxon>Bacteria</taxon>
        <taxon>Bacillati</taxon>
        <taxon>Bacillota</taxon>
        <taxon>Erysipelotrichia</taxon>
        <taxon>Erysipelotrichales</taxon>
        <taxon>Coprobacillaceae</taxon>
        <taxon>Thomasclavelia</taxon>
    </lineage>
</organism>
<gene>
    <name evidence="8" type="ORF">SAMN04489758_12038</name>
</gene>
<evidence type="ECO:0000256" key="3">
    <source>
        <dbReference type="ARBA" id="ARBA00023163"/>
    </source>
</evidence>
<feature type="DNA-binding region" description="OmpR/PhoB-type" evidence="5">
    <location>
        <begin position="125"/>
        <end position="223"/>
    </location>
</feature>
<dbReference type="EMBL" id="FOIN01000020">
    <property type="protein sequence ID" value="SET59079.1"/>
    <property type="molecule type" value="Genomic_DNA"/>
</dbReference>
<keyword evidence="1" id="KW-0805">Transcription regulation</keyword>
<dbReference type="SMART" id="SM00862">
    <property type="entry name" value="Trans_reg_C"/>
    <property type="match status" value="1"/>
</dbReference>
<evidence type="ECO:0000313" key="8">
    <source>
        <dbReference type="EMBL" id="SET59079.1"/>
    </source>
</evidence>
<evidence type="ECO:0000256" key="2">
    <source>
        <dbReference type="ARBA" id="ARBA00023125"/>
    </source>
</evidence>
<dbReference type="OrthoDB" id="9790442at2"/>
<evidence type="ECO:0000256" key="1">
    <source>
        <dbReference type="ARBA" id="ARBA00023015"/>
    </source>
</evidence>
<dbReference type="Gene3D" id="1.10.10.10">
    <property type="entry name" value="Winged helix-like DNA-binding domain superfamily/Winged helix DNA-binding domain"/>
    <property type="match status" value="1"/>
</dbReference>
<dbReference type="InterPro" id="IPR011006">
    <property type="entry name" value="CheY-like_superfamily"/>
</dbReference>
<dbReference type="GO" id="GO:0000156">
    <property type="term" value="F:phosphorelay response regulator activity"/>
    <property type="evidence" value="ECO:0007669"/>
    <property type="project" value="TreeGrafter"/>
</dbReference>
<protein>
    <submittedName>
        <fullName evidence="8">DNA-binding response regulator, OmpR family, contains REC and winged-helix (WHTH) domain</fullName>
    </submittedName>
</protein>
<dbReference type="Proteomes" id="UP000198558">
    <property type="component" value="Unassembled WGS sequence"/>
</dbReference>
<keyword evidence="3" id="KW-0804">Transcription</keyword>
<dbReference type="InterPro" id="IPR016032">
    <property type="entry name" value="Sig_transdc_resp-reg_C-effctor"/>
</dbReference>
<dbReference type="Gene3D" id="3.40.50.2300">
    <property type="match status" value="1"/>
</dbReference>
<dbReference type="InterPro" id="IPR036388">
    <property type="entry name" value="WH-like_DNA-bd_sf"/>
</dbReference>
<feature type="modified residue" description="4-aspartylphosphate" evidence="4">
    <location>
        <position position="51"/>
    </location>
</feature>